<sequence>MKSLLRIKDVQILIGRITVLSRFVSKYTNKCFLFFNLLRGSNMGFEWTNGDKLCIYLAITKNAASAAVVDEKEGMQHPVYYIDKRLIGAESRYPPLRNWLITYHWPIEN</sequence>
<dbReference type="EnsemblPlants" id="evm.model.09.965">
    <property type="protein sequence ID" value="cds.evm.model.09.965"/>
    <property type="gene ID" value="evm.TU.09.965"/>
</dbReference>
<dbReference type="Gramene" id="evm.model.09.965">
    <property type="protein sequence ID" value="cds.evm.model.09.965"/>
    <property type="gene ID" value="evm.TU.09.965"/>
</dbReference>
<dbReference type="Proteomes" id="UP000596661">
    <property type="component" value="Chromosome 9"/>
</dbReference>
<keyword evidence="2" id="KW-1185">Reference proteome</keyword>
<protein>
    <submittedName>
        <fullName evidence="1">Uncharacterized protein</fullName>
    </submittedName>
</protein>
<dbReference type="OMA" id="RYPPLRN"/>
<name>A0A803QHX9_CANSA</name>
<evidence type="ECO:0000313" key="2">
    <source>
        <dbReference type="Proteomes" id="UP000596661"/>
    </source>
</evidence>
<accession>A0A803QHX9</accession>
<proteinExistence type="predicted"/>
<dbReference type="InterPro" id="IPR043502">
    <property type="entry name" value="DNA/RNA_pol_sf"/>
</dbReference>
<reference evidence="1" key="2">
    <citation type="submission" date="2021-03" db="UniProtKB">
        <authorList>
            <consortium name="EnsemblPlants"/>
        </authorList>
    </citation>
    <scope>IDENTIFICATION</scope>
</reference>
<dbReference type="AlphaFoldDB" id="A0A803QHX9"/>
<evidence type="ECO:0000313" key="1">
    <source>
        <dbReference type="EnsemblPlants" id="cds.evm.model.09.965"/>
    </source>
</evidence>
<reference evidence="1" key="1">
    <citation type="submission" date="2018-11" db="EMBL/GenBank/DDBJ databases">
        <authorList>
            <person name="Grassa J C."/>
        </authorList>
    </citation>
    <scope>NUCLEOTIDE SEQUENCE [LARGE SCALE GENOMIC DNA]</scope>
</reference>
<dbReference type="SUPFAM" id="SSF56672">
    <property type="entry name" value="DNA/RNA polymerases"/>
    <property type="match status" value="1"/>
</dbReference>
<organism evidence="1 2">
    <name type="scientific">Cannabis sativa</name>
    <name type="common">Hemp</name>
    <name type="synonym">Marijuana</name>
    <dbReference type="NCBI Taxonomy" id="3483"/>
    <lineage>
        <taxon>Eukaryota</taxon>
        <taxon>Viridiplantae</taxon>
        <taxon>Streptophyta</taxon>
        <taxon>Embryophyta</taxon>
        <taxon>Tracheophyta</taxon>
        <taxon>Spermatophyta</taxon>
        <taxon>Magnoliopsida</taxon>
        <taxon>eudicotyledons</taxon>
        <taxon>Gunneridae</taxon>
        <taxon>Pentapetalae</taxon>
        <taxon>rosids</taxon>
        <taxon>fabids</taxon>
        <taxon>Rosales</taxon>
        <taxon>Cannabaceae</taxon>
        <taxon>Cannabis</taxon>
    </lineage>
</organism>
<dbReference type="EMBL" id="UZAU01000742">
    <property type="status" value="NOT_ANNOTATED_CDS"/>
    <property type="molecule type" value="Genomic_DNA"/>
</dbReference>